<feature type="compositionally biased region" description="Polar residues" evidence="1">
    <location>
        <begin position="200"/>
        <end position="209"/>
    </location>
</feature>
<dbReference type="AlphaFoldDB" id="A0A8H3IZG4"/>
<evidence type="ECO:0000313" key="2">
    <source>
        <dbReference type="EMBL" id="CAF9935139.1"/>
    </source>
</evidence>
<dbReference type="EMBL" id="CAJPDT010000081">
    <property type="protein sequence ID" value="CAF9935139.1"/>
    <property type="molecule type" value="Genomic_DNA"/>
</dbReference>
<reference evidence="2" key="1">
    <citation type="submission" date="2021-03" db="EMBL/GenBank/DDBJ databases">
        <authorList>
            <person name="Tagirdzhanova G."/>
        </authorList>
    </citation>
    <scope>NUCLEOTIDE SEQUENCE</scope>
</reference>
<evidence type="ECO:0000313" key="3">
    <source>
        <dbReference type="Proteomes" id="UP000664534"/>
    </source>
</evidence>
<feature type="compositionally biased region" description="Basic and acidic residues" evidence="1">
    <location>
        <begin position="291"/>
        <end position="307"/>
    </location>
</feature>
<dbReference type="OrthoDB" id="10550569at2759"/>
<keyword evidence="3" id="KW-1185">Reference proteome</keyword>
<gene>
    <name evidence="2" type="ORF">IMSHALPRED_010121</name>
</gene>
<feature type="region of interest" description="Disordered" evidence="1">
    <location>
        <begin position="86"/>
        <end position="169"/>
    </location>
</feature>
<feature type="compositionally biased region" description="Acidic residues" evidence="1">
    <location>
        <begin position="127"/>
        <end position="139"/>
    </location>
</feature>
<feature type="compositionally biased region" description="Low complexity" evidence="1">
    <location>
        <begin position="217"/>
        <end position="226"/>
    </location>
</feature>
<feature type="compositionally biased region" description="Basic and acidic residues" evidence="1">
    <location>
        <begin position="86"/>
        <end position="126"/>
    </location>
</feature>
<sequence length="382" mass="44423">MVEVHYFVGGRNAPTVGFIAQGLHQSFEGMMESPQQYLPHLAGRRLFLIKYRKMDLQDVETIRQELGRALNSQAWSVTQNADGTAKFKPEIRGVELDQLPPKHDGRHDEAPPPRSREASSDSHADEYESDEDWDLDWDYPEPPPYPGHRSTSYANDYDRDDVYDDYSQPPPYTGWRSSWYANDYDGDGEYENYPEPSSYGGRSSNSYPNEHNRGKIYSYYPEPSSYRSRRTNSYANYYDGDDETEANPHRPPPRNRRRNTYAGECDHLYGLWEDPEPRSHRGPSKAAHPTTSDRRHSNRQAPEHPPYRDFSYTSNHVPRHRASDRRDSFGPYSSDGYYLGERNAVAPRRPRADRSDRLVRTRRKKPKGVCRLFRAFLNLTLT</sequence>
<feature type="region of interest" description="Disordered" evidence="1">
    <location>
        <begin position="272"/>
        <end position="356"/>
    </location>
</feature>
<name>A0A8H3IZG4_9LECA</name>
<evidence type="ECO:0000256" key="1">
    <source>
        <dbReference type="SAM" id="MobiDB-lite"/>
    </source>
</evidence>
<protein>
    <submittedName>
        <fullName evidence="2">Uncharacterized protein</fullName>
    </submittedName>
</protein>
<comment type="caution">
    <text evidence="2">The sequence shown here is derived from an EMBL/GenBank/DDBJ whole genome shotgun (WGS) entry which is preliminary data.</text>
</comment>
<dbReference type="Proteomes" id="UP000664534">
    <property type="component" value="Unassembled WGS sequence"/>
</dbReference>
<proteinExistence type="predicted"/>
<accession>A0A8H3IZG4</accession>
<feature type="region of interest" description="Disordered" evidence="1">
    <location>
        <begin position="190"/>
        <end position="260"/>
    </location>
</feature>
<organism evidence="2 3">
    <name type="scientific">Imshaugia aleurites</name>
    <dbReference type="NCBI Taxonomy" id="172621"/>
    <lineage>
        <taxon>Eukaryota</taxon>
        <taxon>Fungi</taxon>
        <taxon>Dikarya</taxon>
        <taxon>Ascomycota</taxon>
        <taxon>Pezizomycotina</taxon>
        <taxon>Lecanoromycetes</taxon>
        <taxon>OSLEUM clade</taxon>
        <taxon>Lecanoromycetidae</taxon>
        <taxon>Lecanorales</taxon>
        <taxon>Lecanorineae</taxon>
        <taxon>Parmeliaceae</taxon>
        <taxon>Imshaugia</taxon>
    </lineage>
</organism>